<dbReference type="Pfam" id="PF18701">
    <property type="entry name" value="DUF5641"/>
    <property type="match status" value="1"/>
</dbReference>
<gene>
    <name evidence="2" type="ORF">M9458_054308</name>
</gene>
<dbReference type="PANTHER" id="PTHR47331">
    <property type="entry name" value="PHD-TYPE DOMAIN-CONTAINING PROTEIN"/>
    <property type="match status" value="1"/>
</dbReference>
<evidence type="ECO:0000313" key="3">
    <source>
        <dbReference type="Proteomes" id="UP001529510"/>
    </source>
</evidence>
<comment type="caution">
    <text evidence="2">The sequence shown here is derived from an EMBL/GenBank/DDBJ whole genome shotgun (WGS) entry which is preliminary data.</text>
</comment>
<protein>
    <recommendedName>
        <fullName evidence="1">DUF5641 domain-containing protein</fullName>
    </recommendedName>
</protein>
<dbReference type="InterPro" id="IPR036397">
    <property type="entry name" value="RNaseH_sf"/>
</dbReference>
<dbReference type="EMBL" id="JAMKFB020000295">
    <property type="protein sequence ID" value="KAL0150491.1"/>
    <property type="molecule type" value="Genomic_DNA"/>
</dbReference>
<dbReference type="AlphaFoldDB" id="A0ABD0MNJ0"/>
<evidence type="ECO:0000259" key="1">
    <source>
        <dbReference type="Pfam" id="PF18701"/>
    </source>
</evidence>
<keyword evidence="3" id="KW-1185">Reference proteome</keyword>
<sequence length="244" mass="28153">MAYSLETDSCIHAIRRFVCRRGQVQHIWSDNSTNLVGAEKELKKALSSFNNNKIQRASHQGGVWEKLIRSARWVLNSLLHEQTLTDEGLQTVFCEVEAILNNRPITTTSSDPFDLEPLTPNHILLLNSQTILPPGEFSKADLYTRRRWKQVQYLADLFWKRWTQEYLTLMQERQKWSKVRQNINIGDIVVIVNPTSPRSSWPLARILETKPDSGGLVRSVKLKTKTGILERPITKLCLLLEEPH</sequence>
<dbReference type="InterPro" id="IPR012337">
    <property type="entry name" value="RNaseH-like_sf"/>
</dbReference>
<organism evidence="2 3">
    <name type="scientific">Cirrhinus mrigala</name>
    <name type="common">Mrigala</name>
    <dbReference type="NCBI Taxonomy" id="683832"/>
    <lineage>
        <taxon>Eukaryota</taxon>
        <taxon>Metazoa</taxon>
        <taxon>Chordata</taxon>
        <taxon>Craniata</taxon>
        <taxon>Vertebrata</taxon>
        <taxon>Euteleostomi</taxon>
        <taxon>Actinopterygii</taxon>
        <taxon>Neopterygii</taxon>
        <taxon>Teleostei</taxon>
        <taxon>Ostariophysi</taxon>
        <taxon>Cypriniformes</taxon>
        <taxon>Cyprinidae</taxon>
        <taxon>Labeoninae</taxon>
        <taxon>Labeonini</taxon>
        <taxon>Cirrhinus</taxon>
    </lineage>
</organism>
<dbReference type="PANTHER" id="PTHR47331:SF1">
    <property type="entry name" value="GAG-LIKE PROTEIN"/>
    <property type="match status" value="1"/>
</dbReference>
<accession>A0ABD0MNJ0</accession>
<dbReference type="Proteomes" id="UP001529510">
    <property type="component" value="Unassembled WGS sequence"/>
</dbReference>
<feature type="domain" description="DUF5641" evidence="1">
    <location>
        <begin position="146"/>
        <end position="239"/>
    </location>
</feature>
<reference evidence="2 3" key="1">
    <citation type="submission" date="2024-05" db="EMBL/GenBank/DDBJ databases">
        <title>Genome sequencing and assembly of Indian major carp, Cirrhinus mrigala (Hamilton, 1822).</title>
        <authorList>
            <person name="Mohindra V."/>
            <person name="Chowdhury L.M."/>
            <person name="Lal K."/>
            <person name="Jena J.K."/>
        </authorList>
    </citation>
    <scope>NUCLEOTIDE SEQUENCE [LARGE SCALE GENOMIC DNA]</scope>
    <source>
        <strain evidence="2">CM1030</strain>
        <tissue evidence="2">Blood</tissue>
    </source>
</reference>
<evidence type="ECO:0000313" key="2">
    <source>
        <dbReference type="EMBL" id="KAL0150491.1"/>
    </source>
</evidence>
<dbReference type="SUPFAM" id="SSF53098">
    <property type="entry name" value="Ribonuclease H-like"/>
    <property type="match status" value="1"/>
</dbReference>
<dbReference type="InterPro" id="IPR040676">
    <property type="entry name" value="DUF5641"/>
</dbReference>
<dbReference type="Gene3D" id="3.30.420.10">
    <property type="entry name" value="Ribonuclease H-like superfamily/Ribonuclease H"/>
    <property type="match status" value="1"/>
</dbReference>
<name>A0ABD0MNJ0_CIRMR</name>
<proteinExistence type="predicted"/>